<dbReference type="GO" id="GO:0017111">
    <property type="term" value="F:ribonucleoside triphosphate phosphatase activity"/>
    <property type="evidence" value="ECO:0007669"/>
    <property type="project" value="InterPro"/>
</dbReference>
<dbReference type="CDD" id="cd00515">
    <property type="entry name" value="HAM1"/>
    <property type="match status" value="1"/>
</dbReference>
<evidence type="ECO:0000313" key="12">
    <source>
        <dbReference type="EMBL" id="BFG69190.1"/>
    </source>
</evidence>
<feature type="binding site" evidence="10">
    <location>
        <position position="69"/>
    </location>
    <ligand>
        <name>Mg(2+)</name>
        <dbReference type="ChEBI" id="CHEBI:18420"/>
    </ligand>
</feature>
<comment type="cofactor">
    <cofactor evidence="10">
        <name>Mg(2+)</name>
        <dbReference type="ChEBI" id="CHEBI:18420"/>
    </cofactor>
    <text evidence="10">Binds 1 Mg(2+) ion per subunit.</text>
</comment>
<dbReference type="GO" id="GO:0005829">
    <property type="term" value="C:cytosol"/>
    <property type="evidence" value="ECO:0007669"/>
    <property type="project" value="TreeGrafter"/>
</dbReference>
<accession>A0AAT9GEX8</accession>
<evidence type="ECO:0000256" key="1">
    <source>
        <dbReference type="ARBA" id="ARBA00008023"/>
    </source>
</evidence>
<dbReference type="GO" id="GO:0036220">
    <property type="term" value="F:ITP diphosphatase activity"/>
    <property type="evidence" value="ECO:0007669"/>
    <property type="project" value="UniProtKB-UniRule"/>
</dbReference>
<feature type="binding site" evidence="10">
    <location>
        <begin position="149"/>
        <end position="152"/>
    </location>
    <ligand>
        <name>substrate</name>
    </ligand>
</feature>
<dbReference type="FunFam" id="3.90.950.10:FF:000001">
    <property type="entry name" value="dITP/XTP pyrophosphatase"/>
    <property type="match status" value="1"/>
</dbReference>
<organism evidence="12">
    <name type="scientific">Sediminibacterium sp. KACHI17</name>
    <dbReference type="NCBI Taxonomy" id="1751071"/>
    <lineage>
        <taxon>Bacteria</taxon>
        <taxon>Pseudomonadati</taxon>
        <taxon>Bacteroidota</taxon>
        <taxon>Chitinophagia</taxon>
        <taxon>Chitinophagales</taxon>
        <taxon>Chitinophagaceae</taxon>
        <taxon>Sediminibacterium</taxon>
    </lineage>
</organism>
<comment type="catalytic activity">
    <reaction evidence="9 10">
        <text>XTP + H2O = XMP + diphosphate + H(+)</text>
        <dbReference type="Rhea" id="RHEA:28610"/>
        <dbReference type="ChEBI" id="CHEBI:15377"/>
        <dbReference type="ChEBI" id="CHEBI:15378"/>
        <dbReference type="ChEBI" id="CHEBI:33019"/>
        <dbReference type="ChEBI" id="CHEBI:57464"/>
        <dbReference type="ChEBI" id="CHEBI:61314"/>
        <dbReference type="EC" id="3.6.1.66"/>
    </reaction>
</comment>
<dbReference type="RefSeq" id="WP_353549539.1">
    <property type="nucleotide sequence ID" value="NZ_AP029612.1"/>
</dbReference>
<dbReference type="GO" id="GO:0009146">
    <property type="term" value="P:purine nucleoside triphosphate catabolic process"/>
    <property type="evidence" value="ECO:0007669"/>
    <property type="project" value="UniProtKB-UniRule"/>
</dbReference>
<dbReference type="GO" id="GO:0046872">
    <property type="term" value="F:metal ion binding"/>
    <property type="evidence" value="ECO:0007669"/>
    <property type="project" value="UniProtKB-KW"/>
</dbReference>
<keyword evidence="3 10" id="KW-0479">Metal-binding</keyword>
<comment type="catalytic activity">
    <reaction evidence="8 10">
        <text>dITP + H2O = dIMP + diphosphate + H(+)</text>
        <dbReference type="Rhea" id="RHEA:28342"/>
        <dbReference type="ChEBI" id="CHEBI:15377"/>
        <dbReference type="ChEBI" id="CHEBI:15378"/>
        <dbReference type="ChEBI" id="CHEBI:33019"/>
        <dbReference type="ChEBI" id="CHEBI:61194"/>
        <dbReference type="ChEBI" id="CHEBI:61382"/>
        <dbReference type="EC" id="3.6.1.66"/>
    </reaction>
</comment>
<evidence type="ECO:0000256" key="6">
    <source>
        <dbReference type="ARBA" id="ARBA00022842"/>
    </source>
</evidence>
<evidence type="ECO:0000256" key="4">
    <source>
        <dbReference type="ARBA" id="ARBA00022741"/>
    </source>
</evidence>
<keyword evidence="4 10" id="KW-0547">Nucleotide-binding</keyword>
<feature type="active site" description="Proton acceptor" evidence="10">
    <location>
        <position position="69"/>
    </location>
</feature>
<evidence type="ECO:0000256" key="3">
    <source>
        <dbReference type="ARBA" id="ARBA00022723"/>
    </source>
</evidence>
<proteinExistence type="inferred from homology"/>
<dbReference type="PANTHER" id="PTHR11067:SF9">
    <property type="entry name" value="INOSINE TRIPHOSPHATE PYROPHOSPHATASE"/>
    <property type="match status" value="1"/>
</dbReference>
<comment type="similarity">
    <text evidence="1 10 11">Belongs to the HAM1 NTPase family.</text>
</comment>
<dbReference type="InterPro" id="IPR029001">
    <property type="entry name" value="ITPase-like_fam"/>
</dbReference>
<protein>
    <recommendedName>
        <fullName evidence="10">dITP/XTP pyrophosphatase</fullName>
        <ecNumber evidence="10">3.6.1.66</ecNumber>
    </recommendedName>
    <alternativeName>
        <fullName evidence="10">Non-canonical purine NTP pyrophosphatase</fullName>
    </alternativeName>
    <alternativeName>
        <fullName evidence="10">Non-standard purine NTP pyrophosphatase</fullName>
    </alternativeName>
    <alternativeName>
        <fullName evidence="10">Nucleoside-triphosphate diphosphatase</fullName>
    </alternativeName>
    <alternativeName>
        <fullName evidence="10">Nucleoside-triphosphate pyrophosphatase</fullName>
        <shortName evidence="10">NTPase</shortName>
    </alternativeName>
</protein>
<comment type="caution">
    <text evidence="10">Lacks conserved residue(s) required for the propagation of feature annotation.</text>
</comment>
<dbReference type="HAMAP" id="MF_01405">
    <property type="entry name" value="Non_canon_purine_NTPase"/>
    <property type="match status" value="1"/>
</dbReference>
<comment type="catalytic activity">
    <reaction evidence="10">
        <text>ITP + H2O = IMP + diphosphate + H(+)</text>
        <dbReference type="Rhea" id="RHEA:29399"/>
        <dbReference type="ChEBI" id="CHEBI:15377"/>
        <dbReference type="ChEBI" id="CHEBI:15378"/>
        <dbReference type="ChEBI" id="CHEBI:33019"/>
        <dbReference type="ChEBI" id="CHEBI:58053"/>
        <dbReference type="ChEBI" id="CHEBI:61402"/>
        <dbReference type="EC" id="3.6.1.66"/>
    </reaction>
</comment>
<feature type="binding site" evidence="10">
    <location>
        <begin position="8"/>
        <end position="13"/>
    </location>
    <ligand>
        <name>substrate</name>
    </ligand>
</feature>
<evidence type="ECO:0000256" key="7">
    <source>
        <dbReference type="ARBA" id="ARBA00023080"/>
    </source>
</evidence>
<keyword evidence="6 10" id="KW-0460">Magnesium</keyword>
<evidence type="ECO:0000256" key="8">
    <source>
        <dbReference type="ARBA" id="ARBA00051875"/>
    </source>
</evidence>
<comment type="subunit">
    <text evidence="2 10">Homodimer.</text>
</comment>
<reference evidence="12" key="1">
    <citation type="submission" date="2024-02" db="EMBL/GenBank/DDBJ databases">
        <title>Sediminibacterium planktonica sp. nov. and Sediminibacterium longus sp. nov., isolated from surface lake and river water.</title>
        <authorList>
            <person name="Watanabe K."/>
            <person name="Takemine S."/>
            <person name="Ishii Y."/>
            <person name="Ogata Y."/>
            <person name="Shindo C."/>
            <person name="Suda W."/>
        </authorList>
    </citation>
    <scope>NUCLEOTIDE SEQUENCE</scope>
    <source>
        <strain evidence="12">KACHI17</strain>
    </source>
</reference>
<feature type="binding site" evidence="10">
    <location>
        <position position="172"/>
    </location>
    <ligand>
        <name>substrate</name>
    </ligand>
</feature>
<dbReference type="GO" id="GO:0000166">
    <property type="term" value="F:nucleotide binding"/>
    <property type="evidence" value="ECO:0007669"/>
    <property type="project" value="UniProtKB-KW"/>
</dbReference>
<evidence type="ECO:0000256" key="9">
    <source>
        <dbReference type="ARBA" id="ARBA00052017"/>
    </source>
</evidence>
<evidence type="ECO:0000256" key="2">
    <source>
        <dbReference type="ARBA" id="ARBA00011738"/>
    </source>
</evidence>
<feature type="binding site" evidence="10">
    <location>
        <position position="70"/>
    </location>
    <ligand>
        <name>substrate</name>
    </ligand>
</feature>
<gene>
    <name evidence="12" type="ORF">KACHI17_00710</name>
</gene>
<dbReference type="InterPro" id="IPR002637">
    <property type="entry name" value="RdgB/HAM1"/>
</dbReference>
<evidence type="ECO:0000256" key="5">
    <source>
        <dbReference type="ARBA" id="ARBA00022801"/>
    </source>
</evidence>
<feature type="binding site" evidence="10">
    <location>
        <begin position="177"/>
        <end position="178"/>
    </location>
    <ligand>
        <name>substrate</name>
    </ligand>
</feature>
<sequence length="195" mass="21739">MHLLVFATNNQHKVDEVNTIIGKNIRVVTLKDAGIDIDIPEPHDTLEANAREKSSVIYQLTGQNTFSEDTGLEVDALNGEPGVKSARYAGESKNFQANIDKLLLNLGNNPLRTARFRTVVSLIWEGKEYQFEGICEGHIISTQKGDSGFGYDPIFIPAGSTKTFAEMSMEEKNQYSHRKKAIAQLIEFLQQQPVL</sequence>
<comment type="function">
    <text evidence="10">Pyrophosphatase that catalyzes the hydrolysis of nucleoside triphosphates to their monophosphate derivatives, with a high preference for the non-canonical purine nucleotides XTP (xanthosine triphosphate), dITP (deoxyinosine triphosphate) and ITP. Seems to function as a house-cleaning enzyme that removes non-canonical purine nucleotides from the nucleotide pool, thus preventing their incorporation into DNA/RNA and avoiding chromosomal lesions.</text>
</comment>
<evidence type="ECO:0000256" key="10">
    <source>
        <dbReference type="HAMAP-Rule" id="MF_01405"/>
    </source>
</evidence>
<keyword evidence="5 10" id="KW-0378">Hydrolase</keyword>
<dbReference type="EMBL" id="AP029612">
    <property type="protein sequence ID" value="BFG69190.1"/>
    <property type="molecule type" value="Genomic_DNA"/>
</dbReference>
<dbReference type="GO" id="GO:0009117">
    <property type="term" value="P:nucleotide metabolic process"/>
    <property type="evidence" value="ECO:0007669"/>
    <property type="project" value="UniProtKB-KW"/>
</dbReference>
<dbReference type="AlphaFoldDB" id="A0AAT9GEX8"/>
<dbReference type="EC" id="3.6.1.66" evidence="10"/>
<dbReference type="SUPFAM" id="SSF52972">
    <property type="entry name" value="ITPase-like"/>
    <property type="match status" value="1"/>
</dbReference>
<dbReference type="InterPro" id="IPR020922">
    <property type="entry name" value="dITP/XTP_pyrophosphatase"/>
</dbReference>
<name>A0AAT9GEX8_9BACT</name>
<dbReference type="GO" id="GO:0035870">
    <property type="term" value="F:dITP diphosphatase activity"/>
    <property type="evidence" value="ECO:0007669"/>
    <property type="project" value="UniProtKB-UniRule"/>
</dbReference>
<dbReference type="Pfam" id="PF01725">
    <property type="entry name" value="Ham1p_like"/>
    <property type="match status" value="1"/>
</dbReference>
<keyword evidence="7 10" id="KW-0546">Nucleotide metabolism</keyword>
<dbReference type="Gene3D" id="3.90.950.10">
    <property type="match status" value="1"/>
</dbReference>
<dbReference type="GO" id="GO:0036222">
    <property type="term" value="F:XTP diphosphatase activity"/>
    <property type="evidence" value="ECO:0007669"/>
    <property type="project" value="UniProtKB-UniRule"/>
</dbReference>
<evidence type="ECO:0000256" key="11">
    <source>
        <dbReference type="RuleBase" id="RU003781"/>
    </source>
</evidence>
<dbReference type="NCBIfam" id="TIGR00042">
    <property type="entry name" value="RdgB/HAM1 family non-canonical purine NTP pyrophosphatase"/>
    <property type="match status" value="1"/>
</dbReference>
<dbReference type="PANTHER" id="PTHR11067">
    <property type="entry name" value="INOSINE TRIPHOSPHATE PYROPHOSPHATASE/HAM1 PROTEIN"/>
    <property type="match status" value="1"/>
</dbReference>